<name>A0ABR7K0X6_9FIRM</name>
<dbReference type="InterPro" id="IPR006073">
    <property type="entry name" value="GTP-bd"/>
</dbReference>
<reference evidence="2 3" key="1">
    <citation type="submission" date="2020-08" db="EMBL/GenBank/DDBJ databases">
        <authorList>
            <person name="Liu C."/>
            <person name="Sun Q."/>
        </authorList>
    </citation>
    <scope>NUCLEOTIDE SEQUENCE [LARGE SCALE GENOMIC DNA]</scope>
    <source>
        <strain evidence="2 3">NSJ-45</strain>
    </source>
</reference>
<comment type="caution">
    <text evidence="2">The sequence shown here is derived from an EMBL/GenBank/DDBJ whole genome shotgun (WGS) entry which is preliminary data.</text>
</comment>
<gene>
    <name evidence="2" type="ORF">H8891_02495</name>
</gene>
<keyword evidence="3" id="KW-1185">Reference proteome</keyword>
<dbReference type="EMBL" id="JACRWD010000001">
    <property type="protein sequence ID" value="MBC6002657.1"/>
    <property type="molecule type" value="Genomic_DNA"/>
</dbReference>
<evidence type="ECO:0000259" key="1">
    <source>
        <dbReference type="Pfam" id="PF01926"/>
    </source>
</evidence>
<evidence type="ECO:0000313" key="3">
    <source>
        <dbReference type="Proteomes" id="UP000611796"/>
    </source>
</evidence>
<evidence type="ECO:0000313" key="2">
    <source>
        <dbReference type="EMBL" id="MBC6002657.1"/>
    </source>
</evidence>
<accession>A0ABR7K0X6</accession>
<dbReference type="Proteomes" id="UP000611796">
    <property type="component" value="Unassembled WGS sequence"/>
</dbReference>
<sequence>MDSEIKKALDISYKQNIKFIEDFSSIINKIESLFKYTESDVKKLKKNYEDNNNKELKERSKIKDQIDEFTNMIYKLKNNFQTDITSIKGAKEENIQYFTISFFGITNAGKSTIIETFTNSNRGNSIGTGKQNTTKVVTSSNFGRLRILDTPGFEGGEEFEILAKEEIKKTDLAIFVCANKPPEISEVEKIAEWVKENNLPFILVINQKSAPPNITNIKDFKPTQKIIDYAENILKNDLKLKNFKIVAINAQLAFFGKNNDIDESREDLHKSKSSSLKKFKNLENILEYSNFKELEYNINAIIKNECNILKTKNIYESLSIYLYNVIIESNKNKNSFYESKEFLKKRLKSIKYEFGETREYGKKGEEVRYIIQSNLGCVQSLKNEGIKIIDRAFANNSKEIDTELKELFNEFNFKISKDIIPKISKEVEERLRNQLDEFEKSMELELKGFINVEDITELIKNALEEFKNNKFKSNLIFAFETIATIIEGIAVRVNVFLGFAIAVAKTFLSKLLGKSRDTTTENNMKRNQKRKEAIELLTKKCNSIEKEIQRKLWNGYKDKNKNEVLTGFKDILDNIRNQIANPLEEMYKSSENGSVILKKFCTEMSDIKFEVDRKLYQEVIDLISDKSIKVNSVIRKPGRYAIVGCKSEEDIKNLENMRCRIDHILQDEYTYFILDNDDKEVYIKNIIENATQKLVTVNTISIDDERDVLKIYINKSYNYSQVNLDEIKIALQIKYNYNIELGV</sequence>
<feature type="domain" description="G" evidence="1">
    <location>
        <begin position="100"/>
        <end position="207"/>
    </location>
</feature>
<dbReference type="Pfam" id="PF01926">
    <property type="entry name" value="MMR_HSR1"/>
    <property type="match status" value="1"/>
</dbReference>
<dbReference type="RefSeq" id="WP_187005053.1">
    <property type="nucleotide sequence ID" value="NZ_JACRWD010000001.1"/>
</dbReference>
<dbReference type="InterPro" id="IPR027417">
    <property type="entry name" value="P-loop_NTPase"/>
</dbReference>
<proteinExistence type="predicted"/>
<dbReference type="SUPFAM" id="SSF52540">
    <property type="entry name" value="P-loop containing nucleoside triphosphate hydrolases"/>
    <property type="match status" value="1"/>
</dbReference>
<organism evidence="2 3">
    <name type="scientific">Paeniclostridium hominis</name>
    <dbReference type="NCBI Taxonomy" id="2764329"/>
    <lineage>
        <taxon>Bacteria</taxon>
        <taxon>Bacillati</taxon>
        <taxon>Bacillota</taxon>
        <taxon>Clostridia</taxon>
        <taxon>Peptostreptococcales</taxon>
        <taxon>Peptostreptococcaceae</taxon>
        <taxon>Paeniclostridium</taxon>
    </lineage>
</organism>
<dbReference type="Gene3D" id="3.40.50.300">
    <property type="entry name" value="P-loop containing nucleotide triphosphate hydrolases"/>
    <property type="match status" value="1"/>
</dbReference>
<protein>
    <submittedName>
        <fullName evidence="2">50S ribosome-binding GTPase</fullName>
    </submittedName>
</protein>